<keyword evidence="3" id="KW-1185">Reference proteome</keyword>
<evidence type="ECO:0000313" key="2">
    <source>
        <dbReference type="EMBL" id="GIL93247.1"/>
    </source>
</evidence>
<proteinExistence type="predicted"/>
<dbReference type="EMBL" id="BNCP01000091">
    <property type="protein sequence ID" value="GIL93247.1"/>
    <property type="molecule type" value="Genomic_DNA"/>
</dbReference>
<comment type="caution">
    <text evidence="2">The sequence shown here is derived from an EMBL/GenBank/DDBJ whole genome shotgun (WGS) entry which is preliminary data.</text>
</comment>
<name>A0A8J4D0A8_9CHLO</name>
<feature type="region of interest" description="Disordered" evidence="1">
    <location>
        <begin position="63"/>
        <end position="109"/>
    </location>
</feature>
<feature type="compositionally biased region" description="Low complexity" evidence="1">
    <location>
        <begin position="69"/>
        <end position="109"/>
    </location>
</feature>
<protein>
    <submittedName>
        <fullName evidence="2">Uncharacterized protein</fullName>
    </submittedName>
</protein>
<dbReference type="AlphaFoldDB" id="A0A8J4D0A8"/>
<evidence type="ECO:0000313" key="3">
    <source>
        <dbReference type="Proteomes" id="UP000747110"/>
    </source>
</evidence>
<reference evidence="2" key="1">
    <citation type="journal article" date="2021" name="Proc. Natl. Acad. Sci. U.S.A.">
        <title>Three genomes in the algal genus Volvox reveal the fate of a haploid sex-determining region after a transition to homothallism.</title>
        <authorList>
            <person name="Yamamoto K."/>
            <person name="Hamaji T."/>
            <person name="Kawai-Toyooka H."/>
            <person name="Matsuzaki R."/>
            <person name="Takahashi F."/>
            <person name="Nishimura Y."/>
            <person name="Kawachi M."/>
            <person name="Noguchi H."/>
            <person name="Minakuchi Y."/>
            <person name="Umen J.G."/>
            <person name="Toyoda A."/>
            <person name="Nozaki H."/>
        </authorList>
    </citation>
    <scope>NUCLEOTIDE SEQUENCE</scope>
    <source>
        <strain evidence="2">NIES-3786</strain>
    </source>
</reference>
<evidence type="ECO:0000256" key="1">
    <source>
        <dbReference type="SAM" id="MobiDB-lite"/>
    </source>
</evidence>
<accession>A0A8J4D0A8</accession>
<feature type="non-terminal residue" evidence="2">
    <location>
        <position position="1"/>
    </location>
</feature>
<organism evidence="2 3">
    <name type="scientific">Volvox reticuliferus</name>
    <dbReference type="NCBI Taxonomy" id="1737510"/>
    <lineage>
        <taxon>Eukaryota</taxon>
        <taxon>Viridiplantae</taxon>
        <taxon>Chlorophyta</taxon>
        <taxon>core chlorophytes</taxon>
        <taxon>Chlorophyceae</taxon>
        <taxon>CS clade</taxon>
        <taxon>Chlamydomonadales</taxon>
        <taxon>Volvocaceae</taxon>
        <taxon>Volvox</taxon>
    </lineage>
</organism>
<dbReference type="Proteomes" id="UP000747110">
    <property type="component" value="Unassembled WGS sequence"/>
</dbReference>
<gene>
    <name evidence="2" type="ORF">Vretifemale_20668</name>
</gene>
<sequence length="109" mass="11479">KQLYASLCIHKRIHVVHTYIYIHTCVHVHMYMYIHMNNPRVTMCAGSLLHCTPPACGGTTCRQPGSELPASSGPDPASIAAAASSSATKSRSSTASAPTIATASPETPT</sequence>